<dbReference type="Proteomes" id="UP001305779">
    <property type="component" value="Unassembled WGS sequence"/>
</dbReference>
<keyword evidence="10" id="KW-0406">Ion transport</keyword>
<dbReference type="PANTHER" id="PTHR16821:SF2">
    <property type="entry name" value="FRATAXIN, MITOCHONDRIAL"/>
    <property type="match status" value="1"/>
</dbReference>
<evidence type="ECO:0000256" key="1">
    <source>
        <dbReference type="ARBA" id="ARBA00004173"/>
    </source>
</evidence>
<keyword evidence="4" id="KW-0409">Iron storage</keyword>
<evidence type="ECO:0000256" key="9">
    <source>
        <dbReference type="ARBA" id="ARBA00023004"/>
    </source>
</evidence>
<evidence type="ECO:0000256" key="13">
    <source>
        <dbReference type="SAM" id="MobiDB-lite"/>
    </source>
</evidence>
<dbReference type="InterPro" id="IPR017789">
    <property type="entry name" value="Frataxin"/>
</dbReference>
<evidence type="ECO:0000256" key="11">
    <source>
        <dbReference type="ARBA" id="ARBA00023128"/>
    </source>
</evidence>
<feature type="compositionally biased region" description="Polar residues" evidence="13">
    <location>
        <begin position="48"/>
        <end position="58"/>
    </location>
</feature>
<evidence type="ECO:0000256" key="7">
    <source>
        <dbReference type="ARBA" id="ARBA00022946"/>
    </source>
</evidence>
<proteinExistence type="inferred from homology"/>
<comment type="similarity">
    <text evidence="2">Belongs to the frataxin family.</text>
</comment>
<dbReference type="NCBIfam" id="TIGR03422">
    <property type="entry name" value="mito_frataxin"/>
    <property type="match status" value="1"/>
</dbReference>
<feature type="region of interest" description="Disordered" evidence="13">
    <location>
        <begin position="48"/>
        <end position="96"/>
    </location>
</feature>
<evidence type="ECO:0000313" key="15">
    <source>
        <dbReference type="Proteomes" id="UP001305779"/>
    </source>
</evidence>
<keyword evidence="6" id="KW-0410">Iron transport</keyword>
<evidence type="ECO:0000256" key="4">
    <source>
        <dbReference type="ARBA" id="ARBA00022434"/>
    </source>
</evidence>
<evidence type="ECO:0000256" key="6">
    <source>
        <dbReference type="ARBA" id="ARBA00022496"/>
    </source>
</evidence>
<keyword evidence="7" id="KW-0809">Transit peptide</keyword>
<keyword evidence="8" id="KW-0560">Oxidoreductase</keyword>
<dbReference type="EMBL" id="JAXOVC010000001">
    <property type="protein sequence ID" value="KAK4507765.1"/>
    <property type="molecule type" value="Genomic_DNA"/>
</dbReference>
<comment type="subcellular location">
    <subcellularLocation>
        <location evidence="1">Mitochondrion</location>
    </subcellularLocation>
</comment>
<dbReference type="EC" id="1.16.3.1" evidence="3"/>
<dbReference type="SMART" id="SM01219">
    <property type="entry name" value="Frataxin_Cyay"/>
    <property type="match status" value="1"/>
</dbReference>
<keyword evidence="11" id="KW-0496">Mitochondrion</keyword>
<protein>
    <recommendedName>
        <fullName evidence="3">ferroxidase</fullName>
        <ecNumber evidence="3">1.16.3.1</ecNumber>
    </recommendedName>
</protein>
<name>A0ABR0F3A6_ZASCE</name>
<dbReference type="PROSITE" id="PS01344">
    <property type="entry name" value="FRATAXIN_1"/>
    <property type="match status" value="1"/>
</dbReference>
<dbReference type="PROSITE" id="PS50810">
    <property type="entry name" value="FRATAXIN_2"/>
    <property type="match status" value="1"/>
</dbReference>
<evidence type="ECO:0000313" key="14">
    <source>
        <dbReference type="EMBL" id="KAK4507765.1"/>
    </source>
</evidence>
<dbReference type="SUPFAM" id="SSF55387">
    <property type="entry name" value="Frataxin/Nqo15-like"/>
    <property type="match status" value="1"/>
</dbReference>
<reference evidence="14 15" key="1">
    <citation type="journal article" date="2023" name="G3 (Bethesda)">
        <title>A chromosome-level genome assembly of Zasmidium syzygii isolated from banana leaves.</title>
        <authorList>
            <person name="van Westerhoven A.C."/>
            <person name="Mehrabi R."/>
            <person name="Talebi R."/>
            <person name="Steentjes M.B.F."/>
            <person name="Corcolon B."/>
            <person name="Chong P.A."/>
            <person name="Kema G.H.J."/>
            <person name="Seidl M.F."/>
        </authorList>
    </citation>
    <scope>NUCLEOTIDE SEQUENCE [LARGE SCALE GENOMIC DNA]</scope>
    <source>
        <strain evidence="14 15">P124</strain>
    </source>
</reference>
<dbReference type="InterPro" id="IPR036524">
    <property type="entry name" value="Frataxin/CyaY_sf"/>
</dbReference>
<evidence type="ECO:0000256" key="5">
    <source>
        <dbReference type="ARBA" id="ARBA00022448"/>
    </source>
</evidence>
<dbReference type="PANTHER" id="PTHR16821">
    <property type="entry name" value="FRATAXIN"/>
    <property type="match status" value="1"/>
</dbReference>
<evidence type="ECO:0000256" key="8">
    <source>
        <dbReference type="ARBA" id="ARBA00023002"/>
    </source>
</evidence>
<dbReference type="InterPro" id="IPR002908">
    <property type="entry name" value="Frataxin/CyaY"/>
</dbReference>
<evidence type="ECO:0000256" key="12">
    <source>
        <dbReference type="ARBA" id="ARBA00047990"/>
    </source>
</evidence>
<dbReference type="Pfam" id="PF01491">
    <property type="entry name" value="Frataxin_Cyay"/>
    <property type="match status" value="1"/>
</dbReference>
<dbReference type="InterPro" id="IPR020895">
    <property type="entry name" value="Frataxin_CS"/>
</dbReference>
<gene>
    <name evidence="14" type="ORF">PRZ48_001500</name>
</gene>
<keyword evidence="15" id="KW-1185">Reference proteome</keyword>
<keyword evidence="9" id="KW-0408">Iron</keyword>
<keyword evidence="5" id="KW-0813">Transport</keyword>
<evidence type="ECO:0000256" key="10">
    <source>
        <dbReference type="ARBA" id="ARBA00023065"/>
    </source>
</evidence>
<comment type="catalytic activity">
    <reaction evidence="12">
        <text>4 Fe(2+) + O2 + 4 H(+) = 4 Fe(3+) + 2 H2O</text>
        <dbReference type="Rhea" id="RHEA:11148"/>
        <dbReference type="ChEBI" id="CHEBI:15377"/>
        <dbReference type="ChEBI" id="CHEBI:15378"/>
        <dbReference type="ChEBI" id="CHEBI:15379"/>
        <dbReference type="ChEBI" id="CHEBI:29033"/>
        <dbReference type="ChEBI" id="CHEBI:29034"/>
        <dbReference type="EC" id="1.16.3.1"/>
    </reaction>
</comment>
<evidence type="ECO:0000256" key="2">
    <source>
        <dbReference type="ARBA" id="ARBA00008183"/>
    </source>
</evidence>
<dbReference type="NCBIfam" id="TIGR03421">
    <property type="entry name" value="FeS_CyaY"/>
    <property type="match status" value="1"/>
</dbReference>
<sequence>MSTPTATRLIRQTATNASRARVLIQPSNARRFHSPSFRLGAVKVQASQPRWISSTRTSRAGLMPDTEEPQPPKEEPLETARPSQPTEITDEEYHERSEEFMNTLNEKAEELAEGREDVEVEYSAGVLTINFPPNGTYVINKQPPNKQIWLSSPLSGPKRYDWVVVGEGMHQKEGGGVGEWVYLRDGSTLTSLLASELGLVVDPHHEEHPPSTDPTE</sequence>
<evidence type="ECO:0000256" key="3">
    <source>
        <dbReference type="ARBA" id="ARBA00013107"/>
    </source>
</evidence>
<organism evidence="14 15">
    <name type="scientific">Zasmidium cellare</name>
    <name type="common">Wine cellar mold</name>
    <name type="synonym">Racodium cellare</name>
    <dbReference type="NCBI Taxonomy" id="395010"/>
    <lineage>
        <taxon>Eukaryota</taxon>
        <taxon>Fungi</taxon>
        <taxon>Dikarya</taxon>
        <taxon>Ascomycota</taxon>
        <taxon>Pezizomycotina</taxon>
        <taxon>Dothideomycetes</taxon>
        <taxon>Dothideomycetidae</taxon>
        <taxon>Mycosphaerellales</taxon>
        <taxon>Mycosphaerellaceae</taxon>
        <taxon>Zasmidium</taxon>
    </lineage>
</organism>
<accession>A0ABR0F3A6</accession>
<dbReference type="Gene3D" id="3.30.920.10">
    <property type="entry name" value="Frataxin/CyaY"/>
    <property type="match status" value="1"/>
</dbReference>
<comment type="caution">
    <text evidence="14">The sequence shown here is derived from an EMBL/GenBank/DDBJ whole genome shotgun (WGS) entry which is preliminary data.</text>
</comment>